<protein>
    <recommendedName>
        <fullName evidence="4">VCBS repeat-containing protein</fullName>
    </recommendedName>
</protein>
<dbReference type="EMBL" id="JBHMEZ010000003">
    <property type="protein sequence ID" value="MFB9052688.1"/>
    <property type="molecule type" value="Genomic_DNA"/>
</dbReference>
<evidence type="ECO:0000256" key="1">
    <source>
        <dbReference type="SAM" id="SignalP"/>
    </source>
</evidence>
<dbReference type="RefSeq" id="WP_382381868.1">
    <property type="nucleotide sequence ID" value="NZ_JBHMEZ010000003.1"/>
</dbReference>
<accession>A0ABV5F0I7</accession>
<organism evidence="2 3">
    <name type="scientific">Formosa undariae</name>
    <dbReference type="NCBI Taxonomy" id="1325436"/>
    <lineage>
        <taxon>Bacteria</taxon>
        <taxon>Pseudomonadati</taxon>
        <taxon>Bacteroidota</taxon>
        <taxon>Flavobacteriia</taxon>
        <taxon>Flavobacteriales</taxon>
        <taxon>Flavobacteriaceae</taxon>
        <taxon>Formosa</taxon>
    </lineage>
</organism>
<proteinExistence type="predicted"/>
<comment type="caution">
    <text evidence="2">The sequence shown here is derived from an EMBL/GenBank/DDBJ whole genome shotgun (WGS) entry which is preliminary data.</text>
</comment>
<evidence type="ECO:0000313" key="3">
    <source>
        <dbReference type="Proteomes" id="UP001589605"/>
    </source>
</evidence>
<feature type="signal peptide" evidence="1">
    <location>
        <begin position="1"/>
        <end position="20"/>
    </location>
</feature>
<evidence type="ECO:0008006" key="4">
    <source>
        <dbReference type="Google" id="ProtNLM"/>
    </source>
</evidence>
<gene>
    <name evidence="2" type="ORF">ACFFVB_06300</name>
</gene>
<keyword evidence="1" id="KW-0732">Signal</keyword>
<sequence>MRLIISFSIVLLLLTSSIHAQEQDDHIQDNNYWNSNTPLAAYRLPPAPKGYKPTYIDLDGDGDPDVLRSITIHNTPIQWIDDDDDMKEGEFEGDTDSDCLMIDVNKDGKYGDRGDMAIDWIDTDDDGKADMQVLVENSPLEDDRLSGPDQHYMWVLDTDKDNVFNYIDWNTFKIRAWLHEGNSNFLEDYSGQSTFLKIHSSTFIMDDVRLSWENPFLFFDQDNDGLSDMAVRCLDRYKKNEGKDDDRGLDMTGNIQLVALTYDMDNDNVAGNEFDFDMSFRFTGKGFNYLDQVHTFKNRRVEESDLFFLDARWRKITELIYPNHDSVLDLTYNRGEWDEIYFVYDEDDDCERWERVEFYDPLDPFKIGLKNGGLDDNQQADAIGDRGEWDLDNSGKANLYISKFDGRLHLYGAEWGCWRIDQLAYSYQGWGGLYNEYTPRWERLQKEFSPFSTFKYEDTDNNGFLDKIEMDIDGDGKFEKIVSLEALGLDDECEIIRTSEMSYEDYRKLHTTMSNDIWKGAQDALVVADNAGINTSWYALMINPKSENQKYNYGYWIQFYVYMDLIDLASRTNNTSEIKTLDQAYFGGDWAKALDVVKAF</sequence>
<name>A0ABV5F0I7_9FLAO</name>
<keyword evidence="3" id="KW-1185">Reference proteome</keyword>
<evidence type="ECO:0000313" key="2">
    <source>
        <dbReference type="EMBL" id="MFB9052688.1"/>
    </source>
</evidence>
<dbReference type="Proteomes" id="UP001589605">
    <property type="component" value="Unassembled WGS sequence"/>
</dbReference>
<feature type="chain" id="PRO_5045454784" description="VCBS repeat-containing protein" evidence="1">
    <location>
        <begin position="21"/>
        <end position="600"/>
    </location>
</feature>
<reference evidence="2 3" key="1">
    <citation type="submission" date="2024-09" db="EMBL/GenBank/DDBJ databases">
        <authorList>
            <person name="Sun Q."/>
            <person name="Mori K."/>
        </authorList>
    </citation>
    <scope>NUCLEOTIDE SEQUENCE [LARGE SCALE GENOMIC DNA]</scope>
    <source>
        <strain evidence="2 3">CECT 8286</strain>
    </source>
</reference>